<sequence>MLYALLGVFLFSLSLPMTKWALESFSPYLTATSRPILASLLAIPLMRAAKVPALPKIHFKAMVFTTIGAAFAWPILIALALARTTSAHVAVIAAIMPLTTAIMAVIRTKENVTAQFWLASATGTILLILFAISRGGAENGDFIADLLTICAVIASSYCYVEGAELTKVMPGWQVISWVVIFALPICIPASIIIWLNTYDGSPLTFHALFGIVMIGFSSMYIGFFAWYRGLKDAGTAHGSQVQQLQAIMTLGWAALLLNEKVTLTMALIALGVIASVLWALTSRRKPKTN</sequence>
<dbReference type="AlphaFoldDB" id="A0A6J7Q0T7"/>
<name>A0A6J7Q0T7_9ZZZZ</name>
<dbReference type="EMBL" id="CAFBQT010000019">
    <property type="protein sequence ID" value="CAB5060460.1"/>
    <property type="molecule type" value="Genomic_DNA"/>
</dbReference>
<feature type="transmembrane region" description="Helical" evidence="5">
    <location>
        <begin position="263"/>
        <end position="281"/>
    </location>
</feature>
<gene>
    <name evidence="7" type="ORF">UFOPK1791_00659</name>
    <name evidence="8" type="ORF">UFOPK2312_00375</name>
    <name evidence="9" type="ORF">UFOPK2802_00503</name>
    <name evidence="10" type="ORF">UFOPK2982_00187</name>
    <name evidence="11" type="ORF">UFOPK3083_00418</name>
    <name evidence="12" type="ORF">UFOPK3783_00324</name>
    <name evidence="13" type="ORF">UFOPK3948_00350</name>
    <name evidence="14" type="ORF">UFOPK4113_00288</name>
    <name evidence="15" type="ORF">UFOPK4355_00268</name>
</gene>
<evidence type="ECO:0000313" key="13">
    <source>
        <dbReference type="EMBL" id="CAB4973962.1"/>
    </source>
</evidence>
<feature type="transmembrane region" description="Helical" evidence="5">
    <location>
        <begin position="87"/>
        <end position="106"/>
    </location>
</feature>
<evidence type="ECO:0000256" key="5">
    <source>
        <dbReference type="SAM" id="Phobius"/>
    </source>
</evidence>
<dbReference type="EMBL" id="CAEZYX010000036">
    <property type="protein sequence ID" value="CAB4740312.1"/>
    <property type="molecule type" value="Genomic_DNA"/>
</dbReference>
<dbReference type="EMBL" id="CAEZWY010000024">
    <property type="protein sequence ID" value="CAB4667532.1"/>
    <property type="molecule type" value="Genomic_DNA"/>
</dbReference>
<evidence type="ECO:0000313" key="12">
    <source>
        <dbReference type="EMBL" id="CAB4941117.1"/>
    </source>
</evidence>
<evidence type="ECO:0000259" key="6">
    <source>
        <dbReference type="Pfam" id="PF00892"/>
    </source>
</evidence>
<dbReference type="EMBL" id="CAFAAT010000027">
    <property type="protein sequence ID" value="CAB4802249.1"/>
    <property type="molecule type" value="Genomic_DNA"/>
</dbReference>
<proteinExistence type="predicted"/>
<evidence type="ECO:0000256" key="1">
    <source>
        <dbReference type="ARBA" id="ARBA00004141"/>
    </source>
</evidence>
<dbReference type="PANTHER" id="PTHR32322:SF2">
    <property type="entry name" value="EAMA DOMAIN-CONTAINING PROTEIN"/>
    <property type="match status" value="1"/>
</dbReference>
<comment type="subcellular location">
    <subcellularLocation>
        <location evidence="1">Membrane</location>
        <topology evidence="1">Multi-pass membrane protein</topology>
    </subcellularLocation>
</comment>
<keyword evidence="2 5" id="KW-0812">Transmembrane</keyword>
<evidence type="ECO:0000313" key="14">
    <source>
        <dbReference type="EMBL" id="CAB5010926.1"/>
    </source>
</evidence>
<evidence type="ECO:0000256" key="2">
    <source>
        <dbReference type="ARBA" id="ARBA00022692"/>
    </source>
</evidence>
<organism evidence="14">
    <name type="scientific">freshwater metagenome</name>
    <dbReference type="NCBI Taxonomy" id="449393"/>
    <lineage>
        <taxon>unclassified sequences</taxon>
        <taxon>metagenomes</taxon>
        <taxon>ecological metagenomes</taxon>
    </lineage>
</organism>
<feature type="transmembrane region" description="Helical" evidence="5">
    <location>
        <begin position="61"/>
        <end position="81"/>
    </location>
</feature>
<dbReference type="EMBL" id="CAFBNI010000020">
    <property type="protein sequence ID" value="CAB4941117.1"/>
    <property type="molecule type" value="Genomic_DNA"/>
</dbReference>
<feature type="domain" description="EamA" evidence="6">
    <location>
        <begin position="2"/>
        <end position="127"/>
    </location>
</feature>
<evidence type="ECO:0000313" key="11">
    <source>
        <dbReference type="EMBL" id="CAB4802249.1"/>
    </source>
</evidence>
<dbReference type="InterPro" id="IPR000620">
    <property type="entry name" value="EamA_dom"/>
</dbReference>
<dbReference type="PANTHER" id="PTHR32322">
    <property type="entry name" value="INNER MEMBRANE TRANSPORTER"/>
    <property type="match status" value="1"/>
</dbReference>
<feature type="transmembrane region" description="Helical" evidence="5">
    <location>
        <begin position="172"/>
        <end position="195"/>
    </location>
</feature>
<keyword evidence="3 5" id="KW-1133">Transmembrane helix</keyword>
<dbReference type="Pfam" id="PF00892">
    <property type="entry name" value="EamA"/>
    <property type="match status" value="2"/>
</dbReference>
<dbReference type="InterPro" id="IPR037185">
    <property type="entry name" value="EmrE-like"/>
</dbReference>
<feature type="transmembrane region" description="Helical" evidence="5">
    <location>
        <begin position="142"/>
        <end position="160"/>
    </location>
</feature>
<dbReference type="EMBL" id="CAEZUF010000054">
    <property type="protein sequence ID" value="CAB4592813.1"/>
    <property type="molecule type" value="Genomic_DNA"/>
</dbReference>
<evidence type="ECO:0000313" key="15">
    <source>
        <dbReference type="EMBL" id="CAB5060460.1"/>
    </source>
</evidence>
<feature type="transmembrane region" description="Helical" evidence="5">
    <location>
        <begin position="207"/>
        <end position="227"/>
    </location>
</feature>
<evidence type="ECO:0000256" key="4">
    <source>
        <dbReference type="ARBA" id="ARBA00023136"/>
    </source>
</evidence>
<evidence type="ECO:0000313" key="7">
    <source>
        <dbReference type="EMBL" id="CAB4592813.1"/>
    </source>
</evidence>
<dbReference type="SUPFAM" id="SSF103481">
    <property type="entry name" value="Multidrug resistance efflux transporter EmrE"/>
    <property type="match status" value="2"/>
</dbReference>
<keyword evidence="4 5" id="KW-0472">Membrane</keyword>
<dbReference type="EMBL" id="CAFBOI010000022">
    <property type="protein sequence ID" value="CAB4973962.1"/>
    <property type="molecule type" value="Genomic_DNA"/>
</dbReference>
<reference evidence="14" key="1">
    <citation type="submission" date="2020-05" db="EMBL/GenBank/DDBJ databases">
        <authorList>
            <person name="Chiriac C."/>
            <person name="Salcher M."/>
            <person name="Ghai R."/>
            <person name="Kavagutti S V."/>
        </authorList>
    </citation>
    <scope>NUCLEOTIDE SEQUENCE</scope>
</reference>
<dbReference type="InterPro" id="IPR050638">
    <property type="entry name" value="AA-Vitamin_Transporters"/>
</dbReference>
<feature type="transmembrane region" description="Helical" evidence="5">
    <location>
        <begin position="118"/>
        <end position="136"/>
    </location>
</feature>
<evidence type="ECO:0000256" key="3">
    <source>
        <dbReference type="ARBA" id="ARBA00022989"/>
    </source>
</evidence>
<evidence type="ECO:0000313" key="9">
    <source>
        <dbReference type="EMBL" id="CAB4740312.1"/>
    </source>
</evidence>
<dbReference type="EMBL" id="CAFAAE010000014">
    <property type="protein sequence ID" value="CAB4785247.1"/>
    <property type="molecule type" value="Genomic_DNA"/>
</dbReference>
<feature type="domain" description="EamA" evidence="6">
    <location>
        <begin position="143"/>
        <end position="280"/>
    </location>
</feature>
<protein>
    <submittedName>
        <fullName evidence="14">Unannotated protein</fullName>
    </submittedName>
</protein>
<accession>A0A6J7Q0T7</accession>
<dbReference type="EMBL" id="CAFBPL010000018">
    <property type="protein sequence ID" value="CAB5010926.1"/>
    <property type="molecule type" value="Genomic_DNA"/>
</dbReference>
<evidence type="ECO:0000313" key="8">
    <source>
        <dbReference type="EMBL" id="CAB4667532.1"/>
    </source>
</evidence>
<evidence type="ECO:0000313" key="10">
    <source>
        <dbReference type="EMBL" id="CAB4785247.1"/>
    </source>
</evidence>
<dbReference type="GO" id="GO:0016020">
    <property type="term" value="C:membrane"/>
    <property type="evidence" value="ECO:0007669"/>
    <property type="project" value="UniProtKB-SubCell"/>
</dbReference>